<organism evidence="2 3">
    <name type="scientific">Anas platyrhynchos</name>
    <name type="common">Mallard</name>
    <name type="synonym">Anas boschas</name>
    <dbReference type="NCBI Taxonomy" id="8839"/>
    <lineage>
        <taxon>Eukaryota</taxon>
        <taxon>Metazoa</taxon>
        <taxon>Chordata</taxon>
        <taxon>Craniata</taxon>
        <taxon>Vertebrata</taxon>
        <taxon>Euteleostomi</taxon>
        <taxon>Archelosauria</taxon>
        <taxon>Archosauria</taxon>
        <taxon>Dinosauria</taxon>
        <taxon>Saurischia</taxon>
        <taxon>Theropoda</taxon>
        <taxon>Coelurosauria</taxon>
        <taxon>Aves</taxon>
        <taxon>Neognathae</taxon>
        <taxon>Galloanserae</taxon>
        <taxon>Anseriformes</taxon>
        <taxon>Anatidae</taxon>
        <taxon>Anatinae</taxon>
        <taxon>Anas</taxon>
    </lineage>
</organism>
<evidence type="ECO:0000256" key="1">
    <source>
        <dbReference type="SAM" id="SignalP"/>
    </source>
</evidence>
<name>R0L4U4_ANAPL</name>
<sequence length="235" mass="25272">MGWQYLVHGASVALVCSVPSFTDLGTSFADHPIRKLKSLQLLTCAVNPVYLRSSDQCWFGRRAVTEGRQHVKALTSLAVLSLSSPPQQPRAVGVAVPRSQPAGGLGKADRIRRIGIDPVCSESCLTVPPTLGEASGVSAAVLPSAVAPCSCKNLRPSRGSEEVTRRGLQDIFPVAAAGLCGRQGSKMSLHVHRTQRWAHLKFTAFLGLFPYASAQEQTLDYKILQPILVYLQSIV</sequence>
<dbReference type="AlphaFoldDB" id="R0L4U4"/>
<reference evidence="3" key="1">
    <citation type="journal article" date="2013" name="Nat. Genet.">
        <title>The duck genome and transcriptome provide insight into an avian influenza virus reservoir species.</title>
        <authorList>
            <person name="Huang Y."/>
            <person name="Li Y."/>
            <person name="Burt D.W."/>
            <person name="Chen H."/>
            <person name="Zhang Y."/>
            <person name="Qian W."/>
            <person name="Kim H."/>
            <person name="Gan S."/>
            <person name="Zhao Y."/>
            <person name="Li J."/>
            <person name="Yi K."/>
            <person name="Feng H."/>
            <person name="Zhu P."/>
            <person name="Li B."/>
            <person name="Liu Q."/>
            <person name="Fairley S."/>
            <person name="Magor K.E."/>
            <person name="Du Z."/>
            <person name="Hu X."/>
            <person name="Goodman L."/>
            <person name="Tafer H."/>
            <person name="Vignal A."/>
            <person name="Lee T."/>
            <person name="Kim K.W."/>
            <person name="Sheng Z."/>
            <person name="An Y."/>
            <person name="Searle S."/>
            <person name="Herrero J."/>
            <person name="Groenen M.A."/>
            <person name="Crooijmans R.P."/>
            <person name="Faraut T."/>
            <person name="Cai Q."/>
            <person name="Webster R.G."/>
            <person name="Aldridge J.R."/>
            <person name="Warren W.C."/>
            <person name="Bartschat S."/>
            <person name="Kehr S."/>
            <person name="Marz M."/>
            <person name="Stadler P.F."/>
            <person name="Smith J."/>
            <person name="Kraus R.H."/>
            <person name="Zhao Y."/>
            <person name="Ren L."/>
            <person name="Fei J."/>
            <person name="Morisson M."/>
            <person name="Kaiser P."/>
            <person name="Griffin D.K."/>
            <person name="Rao M."/>
            <person name="Pitel F."/>
            <person name="Wang J."/>
            <person name="Li N."/>
        </authorList>
    </citation>
    <scope>NUCLEOTIDE SEQUENCE [LARGE SCALE GENOMIC DNA]</scope>
</reference>
<feature type="signal peptide" evidence="1">
    <location>
        <begin position="1"/>
        <end position="17"/>
    </location>
</feature>
<evidence type="ECO:0000313" key="2">
    <source>
        <dbReference type="EMBL" id="EOA96394.1"/>
    </source>
</evidence>
<keyword evidence="3" id="KW-1185">Reference proteome</keyword>
<evidence type="ECO:0000313" key="3">
    <source>
        <dbReference type="Proteomes" id="UP000296049"/>
    </source>
</evidence>
<proteinExistence type="predicted"/>
<accession>R0L4U4</accession>
<dbReference type="EMBL" id="KB744014">
    <property type="protein sequence ID" value="EOA96394.1"/>
    <property type="molecule type" value="Genomic_DNA"/>
</dbReference>
<feature type="chain" id="PRO_5004344258" evidence="1">
    <location>
        <begin position="18"/>
        <end position="235"/>
    </location>
</feature>
<protein>
    <submittedName>
        <fullName evidence="2">Uncharacterized protein</fullName>
    </submittedName>
</protein>
<keyword evidence="1" id="KW-0732">Signal</keyword>
<gene>
    <name evidence="2" type="ORF">Anapl_12992</name>
</gene>
<dbReference type="Proteomes" id="UP000296049">
    <property type="component" value="Unassembled WGS sequence"/>
</dbReference>